<keyword evidence="3 4" id="KW-0408">Iron</keyword>
<gene>
    <name evidence="7" type="ORF">SAMN05444394_3639</name>
</gene>
<reference evidence="8" key="1">
    <citation type="submission" date="2016-11" db="EMBL/GenBank/DDBJ databases">
        <authorList>
            <person name="Varghese N."/>
            <person name="Submissions S."/>
        </authorList>
    </citation>
    <scope>NUCLEOTIDE SEQUENCE [LARGE SCALE GENOMIC DNA]</scope>
    <source>
        <strain evidence="8">DSM 15292</strain>
    </source>
</reference>
<keyword evidence="8" id="KW-1185">Reference proteome</keyword>
<dbReference type="GO" id="GO:0020037">
    <property type="term" value="F:heme binding"/>
    <property type="evidence" value="ECO:0007669"/>
    <property type="project" value="InterPro"/>
</dbReference>
<dbReference type="PANTHER" id="PTHR35008">
    <property type="entry name" value="BLL4482 PROTEIN-RELATED"/>
    <property type="match status" value="1"/>
</dbReference>
<proteinExistence type="predicted"/>
<accession>A0A1N6H869</accession>
<evidence type="ECO:0000256" key="5">
    <source>
        <dbReference type="SAM" id="Phobius"/>
    </source>
</evidence>
<keyword evidence="5" id="KW-1133">Transmembrane helix</keyword>
<dbReference type="AlphaFoldDB" id="A0A1N6H869"/>
<dbReference type="PANTHER" id="PTHR35008:SF8">
    <property type="entry name" value="ALCOHOL DEHYDROGENASE CYTOCHROME C SUBUNIT"/>
    <property type="match status" value="1"/>
</dbReference>
<evidence type="ECO:0000259" key="6">
    <source>
        <dbReference type="PROSITE" id="PS51007"/>
    </source>
</evidence>
<organism evidence="7 8">
    <name type="scientific">Algoriphagus halophilus</name>
    <dbReference type="NCBI Taxonomy" id="226505"/>
    <lineage>
        <taxon>Bacteria</taxon>
        <taxon>Pseudomonadati</taxon>
        <taxon>Bacteroidota</taxon>
        <taxon>Cytophagia</taxon>
        <taxon>Cytophagales</taxon>
        <taxon>Cyclobacteriaceae</taxon>
        <taxon>Algoriphagus</taxon>
    </lineage>
</organism>
<dbReference type="EMBL" id="FSRC01000003">
    <property type="protein sequence ID" value="SIO16018.1"/>
    <property type="molecule type" value="Genomic_DNA"/>
</dbReference>
<feature type="domain" description="Cytochrome c" evidence="6">
    <location>
        <begin position="45"/>
        <end position="155"/>
    </location>
</feature>
<dbReference type="Gene3D" id="1.10.760.10">
    <property type="entry name" value="Cytochrome c-like domain"/>
    <property type="match status" value="2"/>
</dbReference>
<feature type="transmembrane region" description="Helical" evidence="5">
    <location>
        <begin position="6"/>
        <end position="23"/>
    </location>
</feature>
<dbReference type="OrthoDB" id="9809720at2"/>
<dbReference type="InterPro" id="IPR009056">
    <property type="entry name" value="Cyt_c-like_dom"/>
</dbReference>
<evidence type="ECO:0000256" key="1">
    <source>
        <dbReference type="ARBA" id="ARBA00022617"/>
    </source>
</evidence>
<dbReference type="InterPro" id="IPR051459">
    <property type="entry name" value="Cytochrome_c-type_DH"/>
</dbReference>
<sequence>MKKWIITLMGIVILGIVSLFVFVESRWDRTYDFPYPEITHSLDSTVIERGKYLVYGPAHCASCHINIDDYESMEAGELIPLRGGEVFNLNYGVVVSYNLTPDVETGIGGFTDGEIARAMREAVGHDGRILPNFMPFKLMTDEDVVAVISFLRSQKPVKNPIPKPVYNWSGKWKISTGKIRPRIIHGTTLPSIKREATIEYGNYLVNNVANCVGCHSMATVEYGEKKYRFGPLSGGVIFGGNNVNNTRYVTPNLTPEKQTGMIANWDEDTFVARFRQGRVYETSPMPWGSFARMDEVDIRAIYRYLKSIKPIANKIEKTVYQPGEEIEGS</sequence>
<dbReference type="SUPFAM" id="SSF46626">
    <property type="entry name" value="Cytochrome c"/>
    <property type="match status" value="2"/>
</dbReference>
<name>A0A1N6H869_9BACT</name>
<dbReference type="PROSITE" id="PS51007">
    <property type="entry name" value="CYTC"/>
    <property type="match status" value="2"/>
</dbReference>
<keyword evidence="5" id="KW-0812">Transmembrane</keyword>
<keyword evidence="1 4" id="KW-0349">Heme</keyword>
<dbReference type="GO" id="GO:0046872">
    <property type="term" value="F:metal ion binding"/>
    <property type="evidence" value="ECO:0007669"/>
    <property type="project" value="UniProtKB-KW"/>
</dbReference>
<evidence type="ECO:0000313" key="8">
    <source>
        <dbReference type="Proteomes" id="UP000185221"/>
    </source>
</evidence>
<keyword evidence="5" id="KW-0472">Membrane</keyword>
<protein>
    <recommendedName>
        <fullName evidence="6">Cytochrome c domain-containing protein</fullName>
    </recommendedName>
</protein>
<dbReference type="GO" id="GO:0009055">
    <property type="term" value="F:electron transfer activity"/>
    <property type="evidence" value="ECO:0007669"/>
    <property type="project" value="InterPro"/>
</dbReference>
<evidence type="ECO:0000256" key="4">
    <source>
        <dbReference type="PROSITE-ProRule" id="PRU00433"/>
    </source>
</evidence>
<evidence type="ECO:0000256" key="3">
    <source>
        <dbReference type="ARBA" id="ARBA00023004"/>
    </source>
</evidence>
<dbReference type="InterPro" id="IPR036909">
    <property type="entry name" value="Cyt_c-like_dom_sf"/>
</dbReference>
<dbReference type="STRING" id="226505.SAMN05444394_3639"/>
<evidence type="ECO:0000256" key="2">
    <source>
        <dbReference type="ARBA" id="ARBA00022723"/>
    </source>
</evidence>
<dbReference type="Proteomes" id="UP000185221">
    <property type="component" value="Unassembled WGS sequence"/>
</dbReference>
<evidence type="ECO:0000313" key="7">
    <source>
        <dbReference type="EMBL" id="SIO16018.1"/>
    </source>
</evidence>
<feature type="domain" description="Cytochrome c" evidence="6">
    <location>
        <begin position="196"/>
        <end position="309"/>
    </location>
</feature>
<dbReference type="RefSeq" id="WP_074226414.1">
    <property type="nucleotide sequence ID" value="NZ_FSRC01000003.1"/>
</dbReference>
<keyword evidence="2 4" id="KW-0479">Metal-binding</keyword>